<dbReference type="PANTHER" id="PTHR46093:SF18">
    <property type="entry name" value="FIBRONECTIN TYPE-III DOMAIN-CONTAINING PROTEIN"/>
    <property type="match status" value="1"/>
</dbReference>
<reference evidence="3 4" key="1">
    <citation type="submission" date="2013-07" db="EMBL/GenBank/DDBJ databases">
        <authorList>
            <person name="Stoco P.H."/>
            <person name="Wagner G."/>
            <person name="Gerber A."/>
            <person name="Zaha A."/>
            <person name="Thompson C."/>
            <person name="Bartholomeu D.C."/>
            <person name="Luckemeyer D.D."/>
            <person name="Bahia D."/>
            <person name="Loreto E."/>
            <person name="Prestes E.B."/>
            <person name="Lima F.M."/>
            <person name="Rodrigues-Luiz G."/>
            <person name="Vallejo G.A."/>
            <person name="Filho J.F."/>
            <person name="Monteiro K.M."/>
            <person name="Tyler K.M."/>
            <person name="de Almeida L.G."/>
            <person name="Ortiz M.F."/>
            <person name="Siervo M.A."/>
            <person name="de Moraes M.H."/>
            <person name="Cunha O.L."/>
            <person name="Mendonca-Neto R."/>
            <person name="Silva R."/>
            <person name="Teixeira S.M."/>
            <person name="Murta S.M."/>
            <person name="Sincero T.C."/>
            <person name="Mendes T.A."/>
            <person name="Urmenyi T.P."/>
            <person name="Silva V.G."/>
            <person name="da Rocha W.D."/>
            <person name="Andersson B."/>
            <person name="Romanha A.J."/>
            <person name="Steindel M."/>
            <person name="de Vasconcelos A.T."/>
            <person name="Grisard E.C."/>
        </authorList>
    </citation>
    <scope>NUCLEOTIDE SEQUENCE [LARGE SCALE GENOMIC DNA]</scope>
    <source>
        <strain evidence="3 4">SC58</strain>
    </source>
</reference>
<accession>A0A061IWC1</accession>
<organism evidence="3 4">
    <name type="scientific">Trypanosoma rangeli SC58</name>
    <dbReference type="NCBI Taxonomy" id="429131"/>
    <lineage>
        <taxon>Eukaryota</taxon>
        <taxon>Discoba</taxon>
        <taxon>Euglenozoa</taxon>
        <taxon>Kinetoplastea</taxon>
        <taxon>Metakinetoplastina</taxon>
        <taxon>Trypanosomatida</taxon>
        <taxon>Trypanosomatidae</taxon>
        <taxon>Trypanosoma</taxon>
        <taxon>Herpetosoma</taxon>
    </lineage>
</organism>
<keyword evidence="1" id="KW-0880">Kelch repeat</keyword>
<dbReference type="InterPro" id="IPR015915">
    <property type="entry name" value="Kelch-typ_b-propeller"/>
</dbReference>
<dbReference type="Pfam" id="PF24681">
    <property type="entry name" value="Kelch_KLHDC2_KLHL20_DRC7"/>
    <property type="match status" value="1"/>
</dbReference>
<keyword evidence="2" id="KW-0677">Repeat</keyword>
<dbReference type="OrthoDB" id="10251809at2759"/>
<keyword evidence="4" id="KW-1185">Reference proteome</keyword>
<comment type="caution">
    <text evidence="3">The sequence shown here is derived from an EMBL/GenBank/DDBJ whole genome shotgun (WGS) entry which is preliminary data.</text>
</comment>
<dbReference type="Gene3D" id="2.120.10.80">
    <property type="entry name" value="Kelch-type beta propeller"/>
    <property type="match status" value="2"/>
</dbReference>
<dbReference type="Proteomes" id="UP000031737">
    <property type="component" value="Unassembled WGS sequence"/>
</dbReference>
<sequence>MEGHTACIFGSSLVIFGGNNDVNSCHEALYCNEVRLVDDVSLLIDRNYSWYQLELMPAVPSPRGRAHHTAFIYNEKYMVVVGGMMEGHNEQLNCMRFVDILDLEIHRWFQTIAKGDQPIGRIHYASAVVNGELYIHGGYPICVDIHGVPKEFSSHQLPSMGNLLFDTFILNLESMIWRRVTSRDAASPLLWGHSSVVFWDNILIFGGLDTSKGKEVGDLVMWDVRKESWHWVDCISFLPSAMHKAVVIGMHSNNDREPTRMLVFGGIKFSTSEKILELREFDFENGQWNILPSKGDVPEGRIGHVLLSYMNDKVLLLGGVIGSPNGPVQDSNLYIYDVPTQEWIKIFLYEGEKPSTKGEIHTPPKPFTTDSHTHLEKKLNDLQVDQSNKNRSLESIIAGRSTQSFEKQFANFRKSRQIMYQSFPDEKEKDSQQETLGSRELEFDLYDAPPPLQPAAYVISTNRNQGSSDVAEIQRKVDEKPTGHINYDQNNTWSFNAVENVSNISEEQLLGGIFKLMNISFFEEEKSASLEVSGKILAANTLSYLSSPFLKKLMNSVLRREASEGLPDHINNGQSLKDPFTYLRPTESVLRWRHASSAP</sequence>
<dbReference type="PANTHER" id="PTHR46093">
    <property type="entry name" value="ACYL-COA-BINDING DOMAIN-CONTAINING PROTEIN 5"/>
    <property type="match status" value="1"/>
</dbReference>
<dbReference type="AlphaFoldDB" id="A0A061IWC1"/>
<dbReference type="VEuPathDB" id="TriTrypDB:TRSC58_07028"/>
<protein>
    <submittedName>
        <fullName evidence="3">Uncharacterized protein</fullName>
    </submittedName>
</protein>
<evidence type="ECO:0000313" key="3">
    <source>
        <dbReference type="EMBL" id="ESL05327.1"/>
    </source>
</evidence>
<name>A0A061IWC1_TRYRA</name>
<evidence type="ECO:0000256" key="2">
    <source>
        <dbReference type="ARBA" id="ARBA00022737"/>
    </source>
</evidence>
<evidence type="ECO:0000256" key="1">
    <source>
        <dbReference type="ARBA" id="ARBA00022441"/>
    </source>
</evidence>
<evidence type="ECO:0000313" key="4">
    <source>
        <dbReference type="Proteomes" id="UP000031737"/>
    </source>
</evidence>
<proteinExistence type="predicted"/>
<dbReference type="EMBL" id="AUPL01007028">
    <property type="protein sequence ID" value="ESL05327.1"/>
    <property type="molecule type" value="Genomic_DNA"/>
</dbReference>
<gene>
    <name evidence="3" type="ORF">TRSC58_07028</name>
</gene>
<dbReference type="SUPFAM" id="SSF117281">
    <property type="entry name" value="Kelch motif"/>
    <property type="match status" value="1"/>
</dbReference>